<feature type="region of interest" description="Disordered" evidence="1">
    <location>
        <begin position="127"/>
        <end position="154"/>
    </location>
</feature>
<evidence type="ECO:0000313" key="2">
    <source>
        <dbReference type="EMBL" id="EFT82603.1"/>
    </source>
</evidence>
<dbReference type="HOGENOM" id="CLU_1668172_0_0_11"/>
<dbReference type="PATRIC" id="fig|864564.6.peg.419"/>
<protein>
    <submittedName>
        <fullName evidence="2">Uncharacterized protein</fullName>
    </submittedName>
</protein>
<gene>
    <name evidence="2" type="ORF">HMPREF0620_1288</name>
</gene>
<organism evidence="2 3">
    <name type="scientific">Parascardovia denticolens DSM 10105 = JCM 12538</name>
    <dbReference type="NCBI Taxonomy" id="864564"/>
    <lineage>
        <taxon>Bacteria</taxon>
        <taxon>Bacillati</taxon>
        <taxon>Actinomycetota</taxon>
        <taxon>Actinomycetes</taxon>
        <taxon>Bifidobacteriales</taxon>
        <taxon>Bifidobacteriaceae</taxon>
        <taxon>Parascardovia</taxon>
    </lineage>
</organism>
<dbReference type="Pfam" id="PF16888">
    <property type="entry name" value="YwqH-like"/>
    <property type="match status" value="1"/>
</dbReference>
<name>E6K2P9_PARDN</name>
<accession>E6K2P9</accession>
<dbReference type="RefSeq" id="WP_006289747.1">
    <property type="nucleotide sequence ID" value="NZ_AP012333.1"/>
</dbReference>
<feature type="region of interest" description="Disordered" evidence="1">
    <location>
        <begin position="1"/>
        <end position="25"/>
    </location>
</feature>
<dbReference type="EMBL" id="AEON01000002">
    <property type="protein sequence ID" value="EFT82603.1"/>
    <property type="molecule type" value="Genomic_DNA"/>
</dbReference>
<proteinExistence type="predicted"/>
<sequence>MADNQDKQAQIDSLTTSRNNLQSQASELQGQVNVLSGKIAELKAKLAKAKTFDSDVDSSFKQKQSDLETQLNSSASLLNEAVDDNEIGDALKKFNKDTDSKVSTVHDKVKTLIDRLSQEIERLQGQLSSAQKSLDSTNSQLDSTASQLQDLQNS</sequence>
<dbReference type="KEGG" id="pdo:PSDT_0381"/>
<evidence type="ECO:0000313" key="3">
    <source>
        <dbReference type="Proteomes" id="UP000004946"/>
    </source>
</evidence>
<reference evidence="2 3" key="1">
    <citation type="submission" date="2010-12" db="EMBL/GenBank/DDBJ databases">
        <authorList>
            <person name="Muzny D."/>
            <person name="Qin X."/>
            <person name="Buhay C."/>
            <person name="Dugan-Rocha S."/>
            <person name="Ding Y."/>
            <person name="Chen G."/>
            <person name="Hawes A."/>
            <person name="Holder M."/>
            <person name="Jhangiani S."/>
            <person name="Johnson A."/>
            <person name="Khan Z."/>
            <person name="Li Z."/>
            <person name="Liu W."/>
            <person name="Liu X."/>
            <person name="Perez L."/>
            <person name="Shen H."/>
            <person name="Wang Q."/>
            <person name="Watt J."/>
            <person name="Xi L."/>
            <person name="Xin Y."/>
            <person name="Zhou J."/>
            <person name="Deng J."/>
            <person name="Jiang H."/>
            <person name="Liu Y."/>
            <person name="Qu J."/>
            <person name="Song X.-Z."/>
            <person name="Zhang L."/>
            <person name="Villasana D."/>
            <person name="Johnson A."/>
            <person name="Liu J."/>
            <person name="Liyanage D."/>
            <person name="Lorensuhewa L."/>
            <person name="Robinson T."/>
            <person name="Song A."/>
            <person name="Song B.-B."/>
            <person name="Dinh H."/>
            <person name="Thornton R."/>
            <person name="Coyle M."/>
            <person name="Francisco L."/>
            <person name="Jackson L."/>
            <person name="Javaid M."/>
            <person name="Korchina V."/>
            <person name="Kovar C."/>
            <person name="Mata R."/>
            <person name="Mathew T."/>
            <person name="Ngo R."/>
            <person name="Nguyen L."/>
            <person name="Nguyen N."/>
            <person name="Okwuonu G."/>
            <person name="Ongeri F."/>
            <person name="Pham C."/>
            <person name="Simmons D."/>
            <person name="Wilczek-Boney K."/>
            <person name="Hale W."/>
            <person name="Jakkamsetti A."/>
            <person name="Pham P."/>
            <person name="Ruth R."/>
            <person name="San Lucas F."/>
            <person name="Warren J."/>
            <person name="Zhang J."/>
            <person name="Zhao Z."/>
            <person name="Zhou C."/>
            <person name="Zhu D."/>
            <person name="Lee S."/>
            <person name="Bess C."/>
            <person name="Blankenburg K."/>
            <person name="Forbes L."/>
            <person name="Fu Q."/>
            <person name="Gubbala S."/>
            <person name="Hirani K."/>
            <person name="Jayaseelan J.C."/>
            <person name="Lara F."/>
            <person name="Munidasa M."/>
            <person name="Palculict T."/>
            <person name="Patil S."/>
            <person name="Pu L.-L."/>
            <person name="Saada N."/>
            <person name="Tang L."/>
            <person name="Weissenberger G."/>
            <person name="Zhu Y."/>
            <person name="Hemphill L."/>
            <person name="Shang Y."/>
            <person name="Youmans B."/>
            <person name="Ayvaz T."/>
            <person name="Ross M."/>
            <person name="Santibanez J."/>
            <person name="Aqrawi P."/>
            <person name="Gross S."/>
            <person name="Joshi V."/>
            <person name="Fowler G."/>
            <person name="Nazareth L."/>
            <person name="Reid J."/>
            <person name="Worley K."/>
            <person name="Petrosino J."/>
            <person name="Highlander S."/>
            <person name="Gibbs R."/>
        </authorList>
    </citation>
    <scope>NUCLEOTIDE SEQUENCE [LARGE SCALE GENOMIC DNA]</scope>
    <source>
        <strain evidence="2 3">DSM 10105</strain>
    </source>
</reference>
<dbReference type="Proteomes" id="UP000004946">
    <property type="component" value="Chromosome"/>
</dbReference>
<dbReference type="AlphaFoldDB" id="E6K2P9"/>
<evidence type="ECO:0000256" key="1">
    <source>
        <dbReference type="SAM" id="MobiDB-lite"/>
    </source>
</evidence>
<dbReference type="InterPro" id="IPR031681">
    <property type="entry name" value="YwqH-like"/>
</dbReference>
<comment type="caution">
    <text evidence="2">The sequence shown here is derived from an EMBL/GenBank/DDBJ whole genome shotgun (WGS) entry which is preliminary data.</text>
</comment>
<feature type="compositionally biased region" description="Polar residues" evidence="1">
    <location>
        <begin position="7"/>
        <end position="25"/>
    </location>
</feature>
<dbReference type="eggNOG" id="ENOG5030K0M">
    <property type="taxonomic scope" value="Bacteria"/>
</dbReference>
<dbReference type="Gene3D" id="1.10.287.1490">
    <property type="match status" value="1"/>
</dbReference>
<keyword evidence="3" id="KW-1185">Reference proteome</keyword>